<dbReference type="PANTHER" id="PTHR21708:SF26">
    <property type="entry name" value="2-DEHYDROPANTOATE 2-REDUCTASE"/>
    <property type="match status" value="1"/>
</dbReference>
<dbReference type="SUPFAM" id="SSF48179">
    <property type="entry name" value="6-phosphogluconate dehydrogenase C-terminal domain-like"/>
    <property type="match status" value="1"/>
</dbReference>
<evidence type="ECO:0000313" key="6">
    <source>
        <dbReference type="EMBL" id="VAX23227.1"/>
    </source>
</evidence>
<keyword evidence="3 6" id="KW-0560">Oxidoreductase</keyword>
<keyword evidence="2" id="KW-0521">NADP</keyword>
<name>A0A3B1D3B0_9ZZZZ</name>
<dbReference type="InterPro" id="IPR003710">
    <property type="entry name" value="ApbA"/>
</dbReference>
<dbReference type="GO" id="GO:0008677">
    <property type="term" value="F:2-dehydropantoate 2-reductase activity"/>
    <property type="evidence" value="ECO:0007669"/>
    <property type="project" value="UniProtKB-EC"/>
</dbReference>
<sequence length="352" mass="37925">MLYWRWAKRASNTGIENQIFIKHVHHYYFWALAILPANVARANGWPNMKILIVGSGGVGGFYGGALARKVDDVFFIARGANLEAILKNGLTIKSVDGEFTITPDCGANGEGFGVADLVIVCVKAYDTQKTLGLYRQNVGPGTTIISLQNGIDNEGIIAREYGKEKVMGAVAFVGSRVEEPGVILHSAFGHIAIGELGGEVSKRAKTIRRLFVDAGVKCKISENIIMDIWGKMIWNTGFNAITAILGVSAKEAASNEGIRQTIHGAMMEWIEVAKASGVSLWPELADKNIAVTLKGGDVIPSMLQDRRSGRQMEIDIINGKAAQLGRTLGIPTPINDTIVSIVSFMNNDAKPA</sequence>
<comment type="similarity">
    <text evidence="1">Belongs to the ketopantoate reductase family.</text>
</comment>
<proteinExistence type="inferred from homology"/>
<dbReference type="InterPro" id="IPR051402">
    <property type="entry name" value="KPR-Related"/>
</dbReference>
<reference evidence="6" key="1">
    <citation type="submission" date="2018-06" db="EMBL/GenBank/DDBJ databases">
        <authorList>
            <person name="Zhirakovskaya E."/>
        </authorList>
    </citation>
    <scope>NUCLEOTIDE SEQUENCE</scope>
</reference>
<dbReference type="Gene3D" id="3.40.50.720">
    <property type="entry name" value="NAD(P)-binding Rossmann-like Domain"/>
    <property type="match status" value="1"/>
</dbReference>
<dbReference type="Gene3D" id="1.10.1040.10">
    <property type="entry name" value="N-(1-d-carboxylethyl)-l-norvaline Dehydrogenase, domain 2"/>
    <property type="match status" value="1"/>
</dbReference>
<evidence type="ECO:0000259" key="5">
    <source>
        <dbReference type="Pfam" id="PF08546"/>
    </source>
</evidence>
<dbReference type="Pfam" id="PF08546">
    <property type="entry name" value="ApbA_C"/>
    <property type="match status" value="1"/>
</dbReference>
<gene>
    <name evidence="6" type="ORF">MNBD_NITROSPINAE02-1957</name>
</gene>
<evidence type="ECO:0000259" key="4">
    <source>
        <dbReference type="Pfam" id="PF02558"/>
    </source>
</evidence>
<feature type="domain" description="Ketopantoate reductase C-terminal" evidence="5">
    <location>
        <begin position="223"/>
        <end position="344"/>
    </location>
</feature>
<evidence type="ECO:0000256" key="3">
    <source>
        <dbReference type="ARBA" id="ARBA00023002"/>
    </source>
</evidence>
<dbReference type="PANTHER" id="PTHR21708">
    <property type="entry name" value="PROBABLE 2-DEHYDROPANTOATE 2-REDUCTASE"/>
    <property type="match status" value="1"/>
</dbReference>
<feature type="domain" description="Ketopantoate reductase N-terminal" evidence="4">
    <location>
        <begin position="50"/>
        <end position="196"/>
    </location>
</feature>
<dbReference type="GO" id="GO:0005737">
    <property type="term" value="C:cytoplasm"/>
    <property type="evidence" value="ECO:0007669"/>
    <property type="project" value="TreeGrafter"/>
</dbReference>
<dbReference type="InterPro" id="IPR013328">
    <property type="entry name" value="6PGD_dom2"/>
</dbReference>
<dbReference type="FunFam" id="3.40.50.720:FF:000307">
    <property type="entry name" value="2-dehydropantoate 2-reductase"/>
    <property type="match status" value="1"/>
</dbReference>
<dbReference type="SUPFAM" id="SSF51735">
    <property type="entry name" value="NAD(P)-binding Rossmann-fold domains"/>
    <property type="match status" value="1"/>
</dbReference>
<dbReference type="AlphaFoldDB" id="A0A3B1D3B0"/>
<dbReference type="GO" id="GO:0015940">
    <property type="term" value="P:pantothenate biosynthetic process"/>
    <property type="evidence" value="ECO:0007669"/>
    <property type="project" value="InterPro"/>
</dbReference>
<dbReference type="EC" id="1.1.1.169" evidence="6"/>
<dbReference type="InterPro" id="IPR013752">
    <property type="entry name" value="KPA_reductase"/>
</dbReference>
<accession>A0A3B1D3B0</accession>
<dbReference type="InterPro" id="IPR008927">
    <property type="entry name" value="6-PGluconate_DH-like_C_sf"/>
</dbReference>
<evidence type="ECO:0000256" key="2">
    <source>
        <dbReference type="ARBA" id="ARBA00022857"/>
    </source>
</evidence>
<evidence type="ECO:0000256" key="1">
    <source>
        <dbReference type="ARBA" id="ARBA00007870"/>
    </source>
</evidence>
<protein>
    <submittedName>
        <fullName evidence="6">2-dehydropantoate 2-reductase</fullName>
        <ecNumber evidence="6">1.1.1.169</ecNumber>
    </submittedName>
</protein>
<organism evidence="6">
    <name type="scientific">hydrothermal vent metagenome</name>
    <dbReference type="NCBI Taxonomy" id="652676"/>
    <lineage>
        <taxon>unclassified sequences</taxon>
        <taxon>metagenomes</taxon>
        <taxon>ecological metagenomes</taxon>
    </lineage>
</organism>
<dbReference type="InterPro" id="IPR036291">
    <property type="entry name" value="NAD(P)-bd_dom_sf"/>
</dbReference>
<dbReference type="Pfam" id="PF02558">
    <property type="entry name" value="ApbA"/>
    <property type="match status" value="1"/>
</dbReference>
<dbReference type="EMBL" id="UOGE01000083">
    <property type="protein sequence ID" value="VAX23227.1"/>
    <property type="molecule type" value="Genomic_DNA"/>
</dbReference>
<dbReference type="InterPro" id="IPR013332">
    <property type="entry name" value="KPR_N"/>
</dbReference>
<dbReference type="FunFam" id="1.10.1040.10:FF:000017">
    <property type="entry name" value="2-dehydropantoate 2-reductase"/>
    <property type="match status" value="1"/>
</dbReference>
<dbReference type="NCBIfam" id="TIGR00745">
    <property type="entry name" value="apbA_panE"/>
    <property type="match status" value="1"/>
</dbReference>